<evidence type="ECO:0000256" key="1">
    <source>
        <dbReference type="ARBA" id="ARBA00000085"/>
    </source>
</evidence>
<evidence type="ECO:0000256" key="5">
    <source>
        <dbReference type="ARBA" id="ARBA00022777"/>
    </source>
</evidence>
<keyword evidence="10" id="KW-1185">Reference proteome</keyword>
<keyword evidence="9" id="KW-0067">ATP-binding</keyword>
<name>A0ABW5C6G0_9PROT</name>
<dbReference type="PANTHER" id="PTHR43047">
    <property type="entry name" value="TWO-COMPONENT HISTIDINE PROTEIN KINASE"/>
    <property type="match status" value="1"/>
</dbReference>
<reference evidence="10" key="1">
    <citation type="journal article" date="2019" name="Int. J. Syst. Evol. Microbiol.">
        <title>The Global Catalogue of Microorganisms (GCM) 10K type strain sequencing project: providing services to taxonomists for standard genome sequencing and annotation.</title>
        <authorList>
            <consortium name="The Broad Institute Genomics Platform"/>
            <consortium name="The Broad Institute Genome Sequencing Center for Infectious Disease"/>
            <person name="Wu L."/>
            <person name="Ma J."/>
        </authorList>
    </citation>
    <scope>NUCLEOTIDE SEQUENCE [LARGE SCALE GENOMIC DNA]</scope>
    <source>
        <strain evidence="10">KCTC 15012</strain>
    </source>
</reference>
<accession>A0ABW5C6G0</accession>
<protein>
    <recommendedName>
        <fullName evidence="2">histidine kinase</fullName>
        <ecNumber evidence="2">2.7.13.3</ecNumber>
    </recommendedName>
</protein>
<dbReference type="InterPro" id="IPR004358">
    <property type="entry name" value="Sig_transdc_His_kin-like_C"/>
</dbReference>
<evidence type="ECO:0000256" key="3">
    <source>
        <dbReference type="ARBA" id="ARBA00022553"/>
    </source>
</evidence>
<dbReference type="GO" id="GO:0005524">
    <property type="term" value="F:ATP binding"/>
    <property type="evidence" value="ECO:0007669"/>
    <property type="project" value="UniProtKB-KW"/>
</dbReference>
<dbReference type="SMART" id="SM00388">
    <property type="entry name" value="HisKA"/>
    <property type="match status" value="1"/>
</dbReference>
<dbReference type="RefSeq" id="WP_377314513.1">
    <property type="nucleotide sequence ID" value="NZ_JBHUIY010000004.1"/>
</dbReference>
<comment type="caution">
    <text evidence="9">The sequence shown here is derived from an EMBL/GenBank/DDBJ whole genome shotgun (WGS) entry which is preliminary data.</text>
</comment>
<dbReference type="Gene3D" id="3.40.50.2300">
    <property type="match status" value="1"/>
</dbReference>
<dbReference type="Pfam" id="PF00512">
    <property type="entry name" value="HisKA"/>
    <property type="match status" value="1"/>
</dbReference>
<evidence type="ECO:0000256" key="4">
    <source>
        <dbReference type="ARBA" id="ARBA00022679"/>
    </source>
</evidence>
<dbReference type="SMART" id="SM00448">
    <property type="entry name" value="REC"/>
    <property type="match status" value="1"/>
</dbReference>
<evidence type="ECO:0000313" key="9">
    <source>
        <dbReference type="EMBL" id="MFD2232844.1"/>
    </source>
</evidence>
<evidence type="ECO:0000259" key="7">
    <source>
        <dbReference type="PROSITE" id="PS50109"/>
    </source>
</evidence>
<gene>
    <name evidence="9" type="ORF">ACFSNB_03405</name>
</gene>
<feature type="domain" description="Response regulatory" evidence="8">
    <location>
        <begin position="6"/>
        <end position="122"/>
    </location>
</feature>
<evidence type="ECO:0000256" key="2">
    <source>
        <dbReference type="ARBA" id="ARBA00012438"/>
    </source>
</evidence>
<evidence type="ECO:0000256" key="6">
    <source>
        <dbReference type="PROSITE-ProRule" id="PRU00169"/>
    </source>
</evidence>
<keyword evidence="3 6" id="KW-0597">Phosphoprotein</keyword>
<feature type="domain" description="Histidine kinase" evidence="7">
    <location>
        <begin position="171"/>
        <end position="384"/>
    </location>
</feature>
<keyword evidence="4" id="KW-0808">Transferase</keyword>
<dbReference type="InterPro" id="IPR011006">
    <property type="entry name" value="CheY-like_superfamily"/>
</dbReference>
<dbReference type="EC" id="2.7.13.3" evidence="2"/>
<dbReference type="SUPFAM" id="SSF52172">
    <property type="entry name" value="CheY-like"/>
    <property type="match status" value="1"/>
</dbReference>
<keyword evidence="9" id="KW-0547">Nucleotide-binding</keyword>
<dbReference type="Pfam" id="PF00072">
    <property type="entry name" value="Response_reg"/>
    <property type="match status" value="1"/>
</dbReference>
<comment type="catalytic activity">
    <reaction evidence="1">
        <text>ATP + protein L-histidine = ADP + protein N-phospho-L-histidine.</text>
        <dbReference type="EC" id="2.7.13.3"/>
    </reaction>
</comment>
<dbReference type="SUPFAM" id="SSF55874">
    <property type="entry name" value="ATPase domain of HSP90 chaperone/DNA topoisomerase II/histidine kinase"/>
    <property type="match status" value="1"/>
</dbReference>
<dbReference type="CDD" id="cd00082">
    <property type="entry name" value="HisKA"/>
    <property type="match status" value="1"/>
</dbReference>
<dbReference type="SUPFAM" id="SSF47384">
    <property type="entry name" value="Homodimeric domain of signal transducing histidine kinase"/>
    <property type="match status" value="1"/>
</dbReference>
<dbReference type="SMART" id="SM00387">
    <property type="entry name" value="HATPase_c"/>
    <property type="match status" value="1"/>
</dbReference>
<dbReference type="InterPro" id="IPR003661">
    <property type="entry name" value="HisK_dim/P_dom"/>
</dbReference>
<dbReference type="Proteomes" id="UP001597296">
    <property type="component" value="Unassembled WGS sequence"/>
</dbReference>
<dbReference type="Pfam" id="PF02518">
    <property type="entry name" value="HATPase_c"/>
    <property type="match status" value="1"/>
</dbReference>
<dbReference type="InterPro" id="IPR036890">
    <property type="entry name" value="HATPase_C_sf"/>
</dbReference>
<dbReference type="InterPro" id="IPR001789">
    <property type="entry name" value="Sig_transdc_resp-reg_receiver"/>
</dbReference>
<dbReference type="InterPro" id="IPR036097">
    <property type="entry name" value="HisK_dim/P_sf"/>
</dbReference>
<sequence length="390" mass="42790">MKAKPLILVVDDQIDNCLVLEDLLAGSYEVETAADGAAALARLEREPTPDLVMLDVMMPGLDGFEVCRRLHFHPLGRDVPVIFLTGLDSPSDEEYGLSLGADDFIHKPFVAPLVLARVRNVIGRREAALRQRQIAVIEARLAEQQRVADAMQAVIERLTVMNTELERFAFVAAHDLREPLRSVTSFAQLLERHLGDRLDATGRDYLRYVVDGARRMHELIGGLLAYSYVSSNVGPPARVSALAACRVAVESLDAIIRDSQAEIVIGDLPEVQADELPLMQLFQNLVGNAVKFRAPGRPCRVEVSARRGEAEWVFTIRDNGIGFDPEEQDVFELFRRVRPHEGPAGSGVGLAICKRIVQALGGRIWAESHPGQGSAFSFALPSGDSPSLES</sequence>
<keyword evidence="5" id="KW-0418">Kinase</keyword>
<dbReference type="Gene3D" id="3.30.565.10">
    <property type="entry name" value="Histidine kinase-like ATPase, C-terminal domain"/>
    <property type="match status" value="1"/>
</dbReference>
<dbReference type="PROSITE" id="PS50110">
    <property type="entry name" value="RESPONSE_REGULATORY"/>
    <property type="match status" value="1"/>
</dbReference>
<dbReference type="EMBL" id="JBHUIY010000004">
    <property type="protein sequence ID" value="MFD2232844.1"/>
    <property type="molecule type" value="Genomic_DNA"/>
</dbReference>
<evidence type="ECO:0000259" key="8">
    <source>
        <dbReference type="PROSITE" id="PS50110"/>
    </source>
</evidence>
<dbReference type="PANTHER" id="PTHR43047:SF72">
    <property type="entry name" value="OSMOSENSING HISTIDINE PROTEIN KINASE SLN1"/>
    <property type="match status" value="1"/>
</dbReference>
<dbReference type="PROSITE" id="PS50109">
    <property type="entry name" value="HIS_KIN"/>
    <property type="match status" value="1"/>
</dbReference>
<dbReference type="InterPro" id="IPR005467">
    <property type="entry name" value="His_kinase_dom"/>
</dbReference>
<dbReference type="PRINTS" id="PR00344">
    <property type="entry name" value="BCTRLSENSOR"/>
</dbReference>
<dbReference type="Gene3D" id="1.10.287.130">
    <property type="match status" value="1"/>
</dbReference>
<proteinExistence type="predicted"/>
<organism evidence="9 10">
    <name type="scientific">Phaeospirillum tilakii</name>
    <dbReference type="NCBI Taxonomy" id="741673"/>
    <lineage>
        <taxon>Bacteria</taxon>
        <taxon>Pseudomonadati</taxon>
        <taxon>Pseudomonadota</taxon>
        <taxon>Alphaproteobacteria</taxon>
        <taxon>Rhodospirillales</taxon>
        <taxon>Rhodospirillaceae</taxon>
        <taxon>Phaeospirillum</taxon>
    </lineage>
</organism>
<feature type="modified residue" description="4-aspartylphosphate" evidence="6">
    <location>
        <position position="55"/>
    </location>
</feature>
<evidence type="ECO:0000313" key="10">
    <source>
        <dbReference type="Proteomes" id="UP001597296"/>
    </source>
</evidence>
<dbReference type="InterPro" id="IPR003594">
    <property type="entry name" value="HATPase_dom"/>
</dbReference>